<keyword evidence="6" id="KW-0677">Repeat</keyword>
<dbReference type="CDD" id="cd00055">
    <property type="entry name" value="EGF_Lam"/>
    <property type="match status" value="4"/>
</dbReference>
<dbReference type="PROSITE" id="PS01180">
    <property type="entry name" value="CUB"/>
    <property type="match status" value="2"/>
</dbReference>
<dbReference type="Pfam" id="PF00053">
    <property type="entry name" value="EGF_laminin"/>
    <property type="match status" value="1"/>
</dbReference>
<dbReference type="InterPro" id="IPR056737">
    <property type="entry name" value="Beta-prop_ATRN-MKLN-like"/>
</dbReference>
<dbReference type="Pfam" id="PF24981">
    <property type="entry name" value="Beta-prop_ATRN-LZTR1"/>
    <property type="match status" value="2"/>
</dbReference>
<dbReference type="InterPro" id="IPR000152">
    <property type="entry name" value="EGF-type_Asp/Asn_hydroxyl_site"/>
</dbReference>
<dbReference type="InterPro" id="IPR024731">
    <property type="entry name" value="NELL2-like_EGF"/>
</dbReference>
<dbReference type="InterPro" id="IPR056863">
    <property type="entry name" value="LMN_ATRN_NET-like_EGF"/>
</dbReference>
<dbReference type="SUPFAM" id="SSF57184">
    <property type="entry name" value="Growth factor receptor domain"/>
    <property type="match status" value="2"/>
</dbReference>
<dbReference type="Gene3D" id="2.10.25.10">
    <property type="entry name" value="Laminin"/>
    <property type="match status" value="8"/>
</dbReference>
<evidence type="ECO:0000259" key="17">
    <source>
        <dbReference type="PROSITE" id="PS01180"/>
    </source>
</evidence>
<evidence type="ECO:0000256" key="8">
    <source>
        <dbReference type="ARBA" id="ARBA00023136"/>
    </source>
</evidence>
<dbReference type="PROSITE" id="PS50026">
    <property type="entry name" value="EGF_3"/>
    <property type="match status" value="2"/>
</dbReference>
<dbReference type="PANTHER" id="PTHR46093">
    <property type="entry name" value="ACYL-COA-BINDING DOMAIN-CONTAINING PROTEIN 5"/>
    <property type="match status" value="1"/>
</dbReference>
<evidence type="ECO:0000256" key="6">
    <source>
        <dbReference type="ARBA" id="ARBA00022737"/>
    </source>
</evidence>
<dbReference type="RefSeq" id="XP_022244966.1">
    <property type="nucleotide sequence ID" value="XM_022389258.1"/>
</dbReference>
<feature type="disulfide bond" evidence="13">
    <location>
        <begin position="200"/>
        <end position="209"/>
    </location>
</feature>
<dbReference type="SMART" id="SM00179">
    <property type="entry name" value="EGF_CA"/>
    <property type="match status" value="2"/>
</dbReference>
<evidence type="ECO:0000256" key="12">
    <source>
        <dbReference type="PROSITE-ProRule" id="PRU00059"/>
    </source>
</evidence>
<protein>
    <submittedName>
        <fullName evidence="21">Multiple epidermal growth factor-like domains protein 8</fullName>
    </submittedName>
</protein>
<feature type="domain" description="EGF-like" evidence="18">
    <location>
        <begin position="172"/>
        <end position="210"/>
    </location>
</feature>
<proteinExistence type="predicted"/>
<dbReference type="CDD" id="cd00054">
    <property type="entry name" value="EGF_CA"/>
    <property type="match status" value="1"/>
</dbReference>
<feature type="domain" description="Laminin EGF-like" evidence="19">
    <location>
        <begin position="1176"/>
        <end position="1223"/>
    </location>
</feature>
<feature type="disulfide bond" evidence="14">
    <location>
        <begin position="1194"/>
        <end position="1203"/>
    </location>
</feature>
<dbReference type="Proteomes" id="UP000694941">
    <property type="component" value="Unplaced"/>
</dbReference>
<evidence type="ECO:0000256" key="14">
    <source>
        <dbReference type="PROSITE-ProRule" id="PRU00460"/>
    </source>
</evidence>
<keyword evidence="2" id="KW-0880">Kelch repeat</keyword>
<feature type="chain" id="PRO_5045787106" evidence="16">
    <location>
        <begin position="28"/>
        <end position="2694"/>
    </location>
</feature>
<dbReference type="InterPro" id="IPR002165">
    <property type="entry name" value="Plexin_repeat"/>
</dbReference>
<feature type="transmembrane region" description="Helical" evidence="15">
    <location>
        <begin position="2532"/>
        <end position="2554"/>
    </location>
</feature>
<evidence type="ECO:0000256" key="16">
    <source>
        <dbReference type="SAM" id="SignalP"/>
    </source>
</evidence>
<evidence type="ECO:0000259" key="19">
    <source>
        <dbReference type="PROSITE" id="PS50027"/>
    </source>
</evidence>
<dbReference type="Pfam" id="PF01437">
    <property type="entry name" value="PSI"/>
    <property type="match status" value="1"/>
</dbReference>
<feature type="domain" description="Laminin EGF-like" evidence="19">
    <location>
        <begin position="1224"/>
        <end position="1274"/>
    </location>
</feature>
<dbReference type="SMART" id="SM00180">
    <property type="entry name" value="EGF_Lam"/>
    <property type="match status" value="5"/>
</dbReference>
<evidence type="ECO:0000259" key="18">
    <source>
        <dbReference type="PROSITE" id="PS50026"/>
    </source>
</evidence>
<feature type="domain" description="EGF-like" evidence="18">
    <location>
        <begin position="1100"/>
        <end position="1141"/>
    </location>
</feature>
<sequence length="2694" mass="302176">MFQRVVQGNSILLTWFILSLLLMYSHLEDVQKCDRKRPILTDTWGIVNDGPTNYTNNSHCEWLIKANSTSKFVTLKFKMLATECSYDHIFIYDGDSYSSPLLGTFSGDALPLPVTAQSGSMLILLYSDTNYVLKGFEAEYSITDCPLNCSGKGTCVENRCECSHLSSGDACEIELCHNACGANQGKGQCQHIPSPSQCVCSPGYSGQSCSLPSTNNNSENYWHLLSQEGTGLSPRAGHGGVYLHSLDRLFIFGGFSFHQVLGDFLAYDFNHSKWLNITQKENTPAPRWGHAMAVYANNIVIFGGELQDGKLSNELWLYDTSKQEWKLEATGSKLQPPSLTKHSLTLVDEKWLYVFGGSYQNGSFSSDMYRINLKSGAYWEKVEALGGKSLTRRLVGHSTIYYAPLKSLVVYGGISVRDARFSQFNIRVDAFHVEKKYWTELFPGRSHYHPQMLNVPLGRAFHTSSVIGNYMVVYGGYIHIHTKEEKCFDDALYFYHLECHKWVDVSKLMEEYSDTSNPIPKGVFSHVASVRKGHTLVVVGGYNGRMRGDILAYIFPSTITSRGGESSNICSSYRSKNNCTQNPLCGWCFKKNGSEQGRCLEKSHREECELPCPGLCYQLQDCQSCLAWGEDFTTETVDLNIKYRPACAWCVQSSQCHPVKNPPPECQHTVNEAGGDVTWWGSQGTDIKSLSNCQIKDYPPGITFLSYHFLPDWNNPDNVSLLNKTTHSEWISRRPLTNHSLPSKEKVDTIKFRGYLYPLNKNAKRGLSLTASPHLAVLRMSTDTTWEHMEIVANVTTTETEVKVQRPNGQTLFPNFTRYQKYLLELEARHHIDNTHQSPPKVELFWSSSGSENKVITQEHLEPYRNGSCGSLSTCMSCLSDAECGWCRSQNQCLHRNKRDSRRSQCFYNEELQFLVLKPKDCPLCSDFIDCKDCTQQSHCEWIVKTATCVRIGSNDKSVRHTKLCPIPCELRLNCTSCLGNPGMCAWCEQTQTCFMFSTFTTSFMYGGCREWVDEDENRRGLENFGGQCRNCSRHTNCRSCLNYLRCGWCGLVSNPTLGACVSGDYGGPDIGQCENILEHIHTNISELELAEWSYSTCPLVDECRLGLHDCHLNASCIDTKDSYNCTCNKGFKGDGVSFCNRTCLEECVHGHCSEVLDYQCTCEIGWTGSDCNTNCGCHNHSTCVHGVGLCDECRDLTEGKFCDKCSPGSYGNATSMLTGCKKCDCNKHGNVKKGICDNKTGTCSCVDNTIGKRCEKCAPGYYGNPINGGQCYRRCNPRSVSTDVKSGGLGVPLSTKEVGHCLWIFTVYSSLEESSFQENGQSAGILLTIESDIQISCYQNHIYVYDGLPKFLHPNRLRRELGTFCGTKQHQSIKVLATSGYLTVFYQHIDASQGFNATYHRVECPDFCRDPHRTCIDGQCQCKPGFVGPNCEEAICPNNCSSTRGYGACDETYGRCQCWGNYGRTNCSILLDPPYASWSVLFNPATARASSVPDLASVLPRMGHSLLTSRNPSPSNRGLIWVFGGYSTDKGELNDLYKFNTATSRWQEVVPEPQSAGPPPGRHFHGAAMTRNDIYVFGGLSKDRVMGDFWKFDTEKGVWTQLRTSSDVPPLSGLTLIAISDKSLLVIGGYSPEYGFLEYLLEYSLSSREWKILNSSGALPVGIYGHSSVYHSQTEAVYVFGGFLYDFNQVVVSDQLYTFHLPTLRWSRLPIDRRTSSARPMPRYFHAAATTASYMIIIGGRTNNSELINDVFAYNYKCNSWGTLQLNSDLPDVKRGERIFIDVKIEGERPGPLSGVAAVWLESGFYVFGGYNGQTQGHLYQLTLPLDLCHLFTSSALACRKHTGCSYCLTYENGTNETFCFAEEGSILSSIDEKFHKVNENPIFNWTCVRKKLHDVTSYKMESIPPRSCPPRCNHHHNCSTCLNKSGSEGGWHECRWSTALRKCFSPSFQQLQCEGGLCGAILEAPNFQCSDPCWNHTQASQCLKYPRCGWCSFTGPLVDGQGLCMDGDLQGPTGGGMCRQGEIRLHDAEISEQINRWFSMSLNPPKWAYLKPPPENECLNGHHTCDERLEKCVDLEEGFTCQCRDGYTEEGGHCMAVCNQGCVYGICVEPNVCKCHFGYVGQNCSTKCQCNDHSNCAGVDRLDECLECHNNTQGSQCEKCKPFFVGDPVKKIKCTPCIEYCNGHTDICFDSALLNNTLPTMQPMDIIDIKDLVLEGSTGGAVCFNCQNNTKGEHCQKCIQGYFILGDSIKDGCRPCECHGHGDTCDPLTGENCNCQNNTENERHCSQKNGKNSATPCWKSQCAKCKEYFLGQPTDGHQCYRHMYMDRDYCFDPFTQDDCKNPSSLLQGQTVFFAVQPRFMNVNIRVFVDVTIGGVDVYLSSNRESFVVEVNKTTGVHIVYVDKKFEIVMESSDRETDFFFAERTFRPERLNFQDKLSGKHSNQTEPPPTEHLKLNELWARGLTTYAFLKDPSDFLVIRGLQNRLVMTIPQEVHNLGKDRFYMILHGVGSESSSDTFGSLFFKQEQTKIDLFVFFSVFFSCFFLFLAICVIVWKVKQAFDLRRARRLHAAEMKHMASRPFASVYAIIEPEPEEYEYLPYSPKNYSKKTKYNKYHNGRDSPKVVLNERYYVRPVAIEPTDDGVAAIATTLILLPGGTSAPVRLALGSGLVTMRGIYQCVNIRSAMRRSTSHVTL</sequence>
<dbReference type="InterPro" id="IPR035914">
    <property type="entry name" value="Sperma_CUB_dom_sf"/>
</dbReference>
<accession>A0ABM1SMW0</accession>
<evidence type="ECO:0000256" key="4">
    <source>
        <dbReference type="ARBA" id="ARBA00022692"/>
    </source>
</evidence>
<dbReference type="InterPro" id="IPR006652">
    <property type="entry name" value="Kelch_1"/>
</dbReference>
<keyword evidence="11 14" id="KW-0424">Laminin EGF-like domain</keyword>
<keyword evidence="7 15" id="KW-1133">Transmembrane helix</keyword>
<dbReference type="PROSITE" id="PS00010">
    <property type="entry name" value="ASX_HYDROXYL"/>
    <property type="match status" value="2"/>
</dbReference>
<feature type="domain" description="CUB" evidence="17">
    <location>
        <begin position="33"/>
        <end position="143"/>
    </location>
</feature>
<evidence type="ECO:0000256" key="2">
    <source>
        <dbReference type="ARBA" id="ARBA00022441"/>
    </source>
</evidence>
<feature type="disulfide bond" evidence="12">
    <location>
        <begin position="33"/>
        <end position="60"/>
    </location>
</feature>
<dbReference type="SUPFAM" id="SSF57196">
    <property type="entry name" value="EGF/Laminin"/>
    <property type="match status" value="3"/>
</dbReference>
<evidence type="ECO:0000256" key="11">
    <source>
        <dbReference type="ARBA" id="ARBA00023292"/>
    </source>
</evidence>
<dbReference type="InterPro" id="IPR002049">
    <property type="entry name" value="LE_dom"/>
</dbReference>
<keyword evidence="3 13" id="KW-0245">EGF-like domain</keyword>
<evidence type="ECO:0000313" key="20">
    <source>
        <dbReference type="Proteomes" id="UP000694941"/>
    </source>
</evidence>
<keyword evidence="5 16" id="KW-0732">Signal</keyword>
<keyword evidence="10" id="KW-0325">Glycoprotein</keyword>
<evidence type="ECO:0000256" key="13">
    <source>
        <dbReference type="PROSITE-ProRule" id="PRU00076"/>
    </source>
</evidence>
<dbReference type="SMART" id="SM00042">
    <property type="entry name" value="CUB"/>
    <property type="match status" value="1"/>
</dbReference>
<feature type="domain" description="CUB" evidence="17">
    <location>
        <begin position="1276"/>
        <end position="1403"/>
    </location>
</feature>
<evidence type="ECO:0000256" key="9">
    <source>
        <dbReference type="ARBA" id="ARBA00023157"/>
    </source>
</evidence>
<dbReference type="PROSITE" id="PS01248">
    <property type="entry name" value="EGF_LAM_1"/>
    <property type="match status" value="2"/>
</dbReference>
<keyword evidence="9 13" id="KW-1015">Disulfide bond</keyword>
<dbReference type="GeneID" id="106462114"/>
<evidence type="ECO:0000256" key="5">
    <source>
        <dbReference type="ARBA" id="ARBA00022729"/>
    </source>
</evidence>
<reference evidence="21" key="1">
    <citation type="submission" date="2025-08" db="UniProtKB">
        <authorList>
            <consortium name="RefSeq"/>
        </authorList>
    </citation>
    <scope>IDENTIFICATION</scope>
    <source>
        <tissue evidence="21">Muscle</tissue>
    </source>
</reference>
<dbReference type="SUPFAM" id="SSF117281">
    <property type="entry name" value="Kelch motif"/>
    <property type="match status" value="2"/>
</dbReference>
<dbReference type="SMART" id="SM00612">
    <property type="entry name" value="Kelch"/>
    <property type="match status" value="3"/>
</dbReference>
<dbReference type="PANTHER" id="PTHR46093:SF16">
    <property type="entry name" value="MULTIPLE EGF-LIKE-DOMAINS 8"/>
    <property type="match status" value="1"/>
</dbReference>
<comment type="caution">
    <text evidence="13">Lacks conserved residue(s) required for the propagation of feature annotation.</text>
</comment>
<dbReference type="InterPro" id="IPR001881">
    <property type="entry name" value="EGF-like_Ca-bd_dom"/>
</dbReference>
<dbReference type="InterPro" id="IPR015915">
    <property type="entry name" value="Kelch-typ_b-propeller"/>
</dbReference>
<dbReference type="CDD" id="cd00041">
    <property type="entry name" value="CUB"/>
    <property type="match status" value="1"/>
</dbReference>
<evidence type="ECO:0000256" key="7">
    <source>
        <dbReference type="ARBA" id="ARBA00022989"/>
    </source>
</evidence>
<dbReference type="SMART" id="SM00423">
    <property type="entry name" value="PSI"/>
    <property type="match status" value="8"/>
</dbReference>
<dbReference type="Pfam" id="PF24973">
    <property type="entry name" value="EGF_LMN_ATRN"/>
    <property type="match status" value="3"/>
</dbReference>
<dbReference type="Gene3D" id="2.60.120.290">
    <property type="entry name" value="Spermadhesin, CUB domain"/>
    <property type="match status" value="2"/>
</dbReference>
<feature type="signal peptide" evidence="16">
    <location>
        <begin position="1"/>
        <end position="27"/>
    </location>
</feature>
<keyword evidence="8 15" id="KW-0472">Membrane</keyword>
<dbReference type="InterPro" id="IPR000859">
    <property type="entry name" value="CUB_dom"/>
</dbReference>
<dbReference type="PROSITE" id="PS00022">
    <property type="entry name" value="EGF_1"/>
    <property type="match status" value="3"/>
</dbReference>
<feature type="disulfide bond" evidence="14">
    <location>
        <begin position="1246"/>
        <end position="1255"/>
    </location>
</feature>
<dbReference type="PROSITE" id="PS50027">
    <property type="entry name" value="EGF_LAM_2"/>
    <property type="match status" value="2"/>
</dbReference>
<evidence type="ECO:0000313" key="21">
    <source>
        <dbReference type="RefSeq" id="XP_022244966.1"/>
    </source>
</evidence>
<dbReference type="SUPFAM" id="SSF49854">
    <property type="entry name" value="Spermadhesin, CUB domain"/>
    <property type="match status" value="2"/>
</dbReference>
<evidence type="ECO:0000256" key="1">
    <source>
        <dbReference type="ARBA" id="ARBA00004479"/>
    </source>
</evidence>
<organism evidence="20 21">
    <name type="scientific">Limulus polyphemus</name>
    <name type="common">Atlantic horseshoe crab</name>
    <dbReference type="NCBI Taxonomy" id="6850"/>
    <lineage>
        <taxon>Eukaryota</taxon>
        <taxon>Metazoa</taxon>
        <taxon>Ecdysozoa</taxon>
        <taxon>Arthropoda</taxon>
        <taxon>Chelicerata</taxon>
        <taxon>Merostomata</taxon>
        <taxon>Xiphosura</taxon>
        <taxon>Limulidae</taxon>
        <taxon>Limulus</taxon>
    </lineage>
</organism>
<name>A0ABM1SMW0_LIMPO</name>
<dbReference type="Pfam" id="PF12947">
    <property type="entry name" value="EGF_3"/>
    <property type="match status" value="1"/>
</dbReference>
<evidence type="ECO:0000256" key="10">
    <source>
        <dbReference type="ARBA" id="ARBA00023180"/>
    </source>
</evidence>
<dbReference type="InterPro" id="IPR016201">
    <property type="entry name" value="PSI"/>
</dbReference>
<gene>
    <name evidence="21" type="primary">LOC106462114</name>
</gene>
<comment type="subcellular location">
    <subcellularLocation>
        <location evidence="1">Membrane</location>
        <topology evidence="1">Single-pass type I membrane protein</topology>
    </subcellularLocation>
</comment>
<keyword evidence="4 15" id="KW-0812">Transmembrane</keyword>
<dbReference type="Gene3D" id="2.120.10.80">
    <property type="entry name" value="Kelch-type beta propeller"/>
    <property type="match status" value="3"/>
</dbReference>
<keyword evidence="20" id="KW-1185">Reference proteome</keyword>
<dbReference type="InterPro" id="IPR009030">
    <property type="entry name" value="Growth_fac_rcpt_cys_sf"/>
</dbReference>
<evidence type="ECO:0000256" key="3">
    <source>
        <dbReference type="ARBA" id="ARBA00022536"/>
    </source>
</evidence>
<feature type="disulfide bond" evidence="14">
    <location>
        <begin position="1258"/>
        <end position="1272"/>
    </location>
</feature>
<evidence type="ECO:0000256" key="15">
    <source>
        <dbReference type="SAM" id="Phobius"/>
    </source>
</evidence>
<dbReference type="InterPro" id="IPR000742">
    <property type="entry name" value="EGF"/>
</dbReference>
<dbReference type="PROSITE" id="PS01186">
    <property type="entry name" value="EGF_2"/>
    <property type="match status" value="4"/>
</dbReference>
<dbReference type="SMART" id="SM00181">
    <property type="entry name" value="EGF"/>
    <property type="match status" value="10"/>
</dbReference>
<dbReference type="Pfam" id="PF00431">
    <property type="entry name" value="CUB"/>
    <property type="match status" value="1"/>
</dbReference>